<organism evidence="2 3">
    <name type="scientific">Mucilaginibacter straminoryzae</name>
    <dbReference type="NCBI Taxonomy" id="2932774"/>
    <lineage>
        <taxon>Bacteria</taxon>
        <taxon>Pseudomonadati</taxon>
        <taxon>Bacteroidota</taxon>
        <taxon>Sphingobacteriia</taxon>
        <taxon>Sphingobacteriales</taxon>
        <taxon>Sphingobacteriaceae</taxon>
        <taxon>Mucilaginibacter</taxon>
    </lineage>
</organism>
<gene>
    <name evidence="2" type="ORF">MUY27_03690</name>
</gene>
<keyword evidence="3" id="KW-1185">Reference proteome</keyword>
<feature type="domain" description="Putative restriction endonuclease" evidence="1">
    <location>
        <begin position="15"/>
        <end position="171"/>
    </location>
</feature>
<name>A0A9X1X109_9SPHI</name>
<dbReference type="InterPro" id="IPR012296">
    <property type="entry name" value="Nuclease_put_TT1808"/>
</dbReference>
<dbReference type="SUPFAM" id="SSF52980">
    <property type="entry name" value="Restriction endonuclease-like"/>
    <property type="match status" value="1"/>
</dbReference>
<dbReference type="CDD" id="cd06260">
    <property type="entry name" value="DUF820-like"/>
    <property type="match status" value="1"/>
</dbReference>
<sequence length="176" mass="20000">MKNLLDIPRTAMEVFEMLPEGTACEVIDNTLYMSPSPTTTHQKLLLKLAIKLQALIESSGLGDIFISPCDVYLNNGENVVQPDILFVSKTKQALIAEKGIMGAPDMVIEILSTNKEHDLQRKFQLYQQNAIAEYIIIDPETKQVWQYLLRENLYQENQETQNGKLSVKSLPLEIEF</sequence>
<evidence type="ECO:0000259" key="1">
    <source>
        <dbReference type="Pfam" id="PF05685"/>
    </source>
</evidence>
<evidence type="ECO:0000313" key="3">
    <source>
        <dbReference type="Proteomes" id="UP001139450"/>
    </source>
</evidence>
<dbReference type="Proteomes" id="UP001139450">
    <property type="component" value="Unassembled WGS sequence"/>
</dbReference>
<accession>A0A9X1X109</accession>
<protein>
    <submittedName>
        <fullName evidence="2">Uma2 family endonuclease</fullName>
    </submittedName>
</protein>
<comment type="caution">
    <text evidence="2">The sequence shown here is derived from an EMBL/GenBank/DDBJ whole genome shotgun (WGS) entry which is preliminary data.</text>
</comment>
<keyword evidence="2" id="KW-0540">Nuclease</keyword>
<dbReference type="InterPro" id="IPR011335">
    <property type="entry name" value="Restrct_endonuc-II-like"/>
</dbReference>
<dbReference type="Pfam" id="PF05685">
    <property type="entry name" value="Uma2"/>
    <property type="match status" value="1"/>
</dbReference>
<proteinExistence type="predicted"/>
<dbReference type="Gene3D" id="3.90.1570.10">
    <property type="entry name" value="tt1808, chain A"/>
    <property type="match status" value="1"/>
</dbReference>
<dbReference type="InterPro" id="IPR008538">
    <property type="entry name" value="Uma2"/>
</dbReference>
<dbReference type="PANTHER" id="PTHR34107">
    <property type="entry name" value="SLL0198 PROTEIN-RELATED"/>
    <property type="match status" value="1"/>
</dbReference>
<dbReference type="PANTHER" id="PTHR34107:SF4">
    <property type="entry name" value="SLL1222 PROTEIN"/>
    <property type="match status" value="1"/>
</dbReference>
<keyword evidence="2" id="KW-0255">Endonuclease</keyword>
<reference evidence="2" key="1">
    <citation type="submission" date="2022-04" db="EMBL/GenBank/DDBJ databases">
        <title>Mucilaginibacter sp. RS28 isolated from freshwater.</title>
        <authorList>
            <person name="Ko S.-R."/>
        </authorList>
    </citation>
    <scope>NUCLEOTIDE SEQUENCE</scope>
    <source>
        <strain evidence="2">RS28</strain>
    </source>
</reference>
<dbReference type="GO" id="GO:0004519">
    <property type="term" value="F:endonuclease activity"/>
    <property type="evidence" value="ECO:0007669"/>
    <property type="project" value="UniProtKB-KW"/>
</dbReference>
<dbReference type="RefSeq" id="WP_245128624.1">
    <property type="nucleotide sequence ID" value="NZ_JALJEJ010000001.1"/>
</dbReference>
<dbReference type="AlphaFoldDB" id="A0A9X1X109"/>
<dbReference type="EMBL" id="JALJEJ010000001">
    <property type="protein sequence ID" value="MCJ8208796.1"/>
    <property type="molecule type" value="Genomic_DNA"/>
</dbReference>
<evidence type="ECO:0000313" key="2">
    <source>
        <dbReference type="EMBL" id="MCJ8208796.1"/>
    </source>
</evidence>
<keyword evidence="2" id="KW-0378">Hydrolase</keyword>